<comment type="caution">
    <text evidence="7">The sequence shown here is derived from an EMBL/GenBank/DDBJ whole genome shotgun (WGS) entry which is preliminary data.</text>
</comment>
<evidence type="ECO:0000256" key="1">
    <source>
        <dbReference type="ARBA" id="ARBA00004141"/>
    </source>
</evidence>
<feature type="transmembrane region" description="Helical" evidence="5">
    <location>
        <begin position="361"/>
        <end position="382"/>
    </location>
</feature>
<sequence length="641" mass="73392">MNNQIENNKENKYGLVILIGTALLIISSLLGWSSRTVWVLAIMEVAVLCLFLFFIAGIAKKESELPFSLKLFLFFSLLSVIFSVYWHDSVIEFVKIFLFVIAFWIVTQAIRTIKQLNNLTITLSLTALVASIYGLINFFQLQNITLGVASFFGWRNIFGGFILLFLPLILTLYLTTTKKREKYFFGLTTILLTVNLYFTFSQASWLSFLIVFLVIIWFLRKLPKKQLGIRLAVFFFIVILIVISFPKLHTIFVPISTEASLKEASAVQTLGIQNRLDYWKTSLEISKHYPWLGVGLGNFETLYTHFQQNIWSWSVSPHNFVLLLLAEVGLLGTIPFLFFLFILFKNGLAVINKAIKIDDRLVFPIAIGLTGSLTASFLHSLFDLDWEVPALLLVFFIEAGLLFALKKIITESAQDPTSESFDQNKKVSKIQPIFGLIIFGLLGYVIVVSALTDLWYEQAKKLQEDLPFKEEGLIIIKNAVKLDPWNADLYRSLSDSYQLKILDHQGEREENQYLSVKYAQKAAALDSQNSERHQFLGYTLNFVSSGSDQEIESAEKELRTAIEYNPDNNPYYYQLLGYILYRQGKYQEALAILDIPFNLFNEASINKVFADEPRIELIKGYLERIESLKDIVEEETKNEGQ</sequence>
<feature type="transmembrane region" description="Helical" evidence="5">
    <location>
        <begin position="227"/>
        <end position="245"/>
    </location>
</feature>
<feature type="transmembrane region" description="Helical" evidence="5">
    <location>
        <begin position="433"/>
        <end position="456"/>
    </location>
</feature>
<gene>
    <name evidence="7" type="ORF">COY66_01635</name>
</gene>
<accession>A0A2M7RJU5</accession>
<feature type="transmembrane region" description="Helical" evidence="5">
    <location>
        <begin position="204"/>
        <end position="220"/>
    </location>
</feature>
<name>A0A2M7RJU5_9BACT</name>
<dbReference type="Proteomes" id="UP000230779">
    <property type="component" value="Unassembled WGS sequence"/>
</dbReference>
<feature type="transmembrane region" description="Helical" evidence="5">
    <location>
        <begin position="320"/>
        <end position="341"/>
    </location>
</feature>
<protein>
    <recommendedName>
        <fullName evidence="6">O-antigen ligase-related domain-containing protein</fullName>
    </recommendedName>
</protein>
<evidence type="ECO:0000313" key="7">
    <source>
        <dbReference type="EMBL" id="PIY97018.1"/>
    </source>
</evidence>
<feature type="domain" description="O-antigen ligase-related" evidence="6">
    <location>
        <begin position="188"/>
        <end position="337"/>
    </location>
</feature>
<evidence type="ECO:0000256" key="4">
    <source>
        <dbReference type="ARBA" id="ARBA00023136"/>
    </source>
</evidence>
<evidence type="ECO:0000256" key="2">
    <source>
        <dbReference type="ARBA" id="ARBA00022692"/>
    </source>
</evidence>
<evidence type="ECO:0000313" key="8">
    <source>
        <dbReference type="Proteomes" id="UP000230779"/>
    </source>
</evidence>
<dbReference type="InterPro" id="IPR051533">
    <property type="entry name" value="WaaL-like"/>
</dbReference>
<keyword evidence="2 5" id="KW-0812">Transmembrane</keyword>
<dbReference type="GO" id="GO:0016020">
    <property type="term" value="C:membrane"/>
    <property type="evidence" value="ECO:0007669"/>
    <property type="project" value="UniProtKB-SubCell"/>
</dbReference>
<feature type="transmembrane region" description="Helical" evidence="5">
    <location>
        <begin position="12"/>
        <end position="32"/>
    </location>
</feature>
<evidence type="ECO:0000256" key="5">
    <source>
        <dbReference type="SAM" id="Phobius"/>
    </source>
</evidence>
<feature type="transmembrane region" description="Helical" evidence="5">
    <location>
        <begin position="93"/>
        <end position="110"/>
    </location>
</feature>
<dbReference type="SUPFAM" id="SSF48452">
    <property type="entry name" value="TPR-like"/>
    <property type="match status" value="1"/>
</dbReference>
<organism evidence="7 8">
    <name type="scientific">Candidatus Kerfeldbacteria bacterium CG_4_10_14_0_8_um_filter_42_10</name>
    <dbReference type="NCBI Taxonomy" id="2014248"/>
    <lineage>
        <taxon>Bacteria</taxon>
        <taxon>Candidatus Kerfeldiibacteriota</taxon>
    </lineage>
</organism>
<dbReference type="InterPro" id="IPR007016">
    <property type="entry name" value="O-antigen_ligase-rel_domated"/>
</dbReference>
<keyword evidence="3 5" id="KW-1133">Transmembrane helix</keyword>
<dbReference type="EMBL" id="PFMD01000021">
    <property type="protein sequence ID" value="PIY97018.1"/>
    <property type="molecule type" value="Genomic_DNA"/>
</dbReference>
<feature type="transmembrane region" description="Helical" evidence="5">
    <location>
        <begin position="38"/>
        <end position="59"/>
    </location>
</feature>
<evidence type="ECO:0000259" key="6">
    <source>
        <dbReference type="Pfam" id="PF04932"/>
    </source>
</evidence>
<keyword evidence="4 5" id="KW-0472">Membrane</keyword>
<feature type="transmembrane region" description="Helical" evidence="5">
    <location>
        <begin position="156"/>
        <end position="175"/>
    </location>
</feature>
<feature type="transmembrane region" description="Helical" evidence="5">
    <location>
        <begin position="117"/>
        <end position="136"/>
    </location>
</feature>
<evidence type="ECO:0000256" key="3">
    <source>
        <dbReference type="ARBA" id="ARBA00022989"/>
    </source>
</evidence>
<feature type="transmembrane region" description="Helical" evidence="5">
    <location>
        <begin position="71"/>
        <end position="87"/>
    </location>
</feature>
<dbReference type="Gene3D" id="1.25.40.10">
    <property type="entry name" value="Tetratricopeptide repeat domain"/>
    <property type="match status" value="1"/>
</dbReference>
<dbReference type="Pfam" id="PF04932">
    <property type="entry name" value="Wzy_C"/>
    <property type="match status" value="1"/>
</dbReference>
<dbReference type="PANTHER" id="PTHR37422">
    <property type="entry name" value="TEICHURONIC ACID BIOSYNTHESIS PROTEIN TUAE"/>
    <property type="match status" value="1"/>
</dbReference>
<dbReference type="AlphaFoldDB" id="A0A2M7RJU5"/>
<dbReference type="PANTHER" id="PTHR37422:SF13">
    <property type="entry name" value="LIPOPOLYSACCHARIDE BIOSYNTHESIS PROTEIN PA4999-RELATED"/>
    <property type="match status" value="1"/>
</dbReference>
<feature type="transmembrane region" description="Helical" evidence="5">
    <location>
        <begin position="182"/>
        <end position="198"/>
    </location>
</feature>
<reference evidence="7 8" key="1">
    <citation type="submission" date="2017-09" db="EMBL/GenBank/DDBJ databases">
        <title>Depth-based differentiation of microbial function through sediment-hosted aquifers and enrichment of novel symbionts in the deep terrestrial subsurface.</title>
        <authorList>
            <person name="Probst A.J."/>
            <person name="Ladd B."/>
            <person name="Jarett J.K."/>
            <person name="Geller-Mcgrath D.E."/>
            <person name="Sieber C.M."/>
            <person name="Emerson J.B."/>
            <person name="Anantharaman K."/>
            <person name="Thomas B.C."/>
            <person name="Malmstrom R."/>
            <person name="Stieglmeier M."/>
            <person name="Klingl A."/>
            <person name="Woyke T."/>
            <person name="Ryan C.M."/>
            <person name="Banfield J.F."/>
        </authorList>
    </citation>
    <scope>NUCLEOTIDE SEQUENCE [LARGE SCALE GENOMIC DNA]</scope>
    <source>
        <strain evidence="7">CG_4_10_14_0_8_um_filter_42_10</strain>
    </source>
</reference>
<proteinExistence type="predicted"/>
<comment type="subcellular location">
    <subcellularLocation>
        <location evidence="1">Membrane</location>
        <topology evidence="1">Multi-pass membrane protein</topology>
    </subcellularLocation>
</comment>
<dbReference type="InterPro" id="IPR011990">
    <property type="entry name" value="TPR-like_helical_dom_sf"/>
</dbReference>
<feature type="transmembrane region" description="Helical" evidence="5">
    <location>
        <begin position="388"/>
        <end position="405"/>
    </location>
</feature>